<reference evidence="2" key="1">
    <citation type="journal article" date="2013" name="Proc. Natl. Acad. Sci. U.S.A.">
        <title>Diversity and abundance of phosphonate biosynthetic genes in nature.</title>
        <authorList>
            <person name="Yu X."/>
            <person name="Doroghazi J.R."/>
            <person name="Janga S.C."/>
            <person name="Zhang J.K."/>
            <person name="Circello B."/>
            <person name="Griffin B.M."/>
            <person name="Labeda D.P."/>
            <person name="Metcalf W.W."/>
        </authorList>
    </citation>
    <scope>NUCLEOTIDE SEQUENCE</scope>
    <source>
        <strain evidence="2">MMG1662</strain>
    </source>
</reference>
<feature type="region of interest" description="Disordered" evidence="1">
    <location>
        <begin position="86"/>
        <end position="106"/>
    </location>
</feature>
<feature type="compositionally biased region" description="Basic residues" evidence="1">
    <location>
        <begin position="273"/>
        <end position="284"/>
    </location>
</feature>
<dbReference type="AlphaFoldDB" id="U5YNU6"/>
<evidence type="ECO:0000256" key="1">
    <source>
        <dbReference type="SAM" id="MobiDB-lite"/>
    </source>
</evidence>
<name>U5YNU6_9ACTN</name>
<proteinExistence type="predicted"/>
<accession>U5YNU6</accession>
<evidence type="ECO:0000313" key="2">
    <source>
        <dbReference type="EMBL" id="AGZ93993.1"/>
    </source>
</evidence>
<feature type="compositionally biased region" description="Basic and acidic residues" evidence="1">
    <location>
        <begin position="86"/>
        <end position="105"/>
    </location>
</feature>
<organism evidence="2">
    <name type="scientific">Streptomyces sp. MMG1662</name>
    <dbReference type="NCBI Taxonomy" id="1415548"/>
    <lineage>
        <taxon>Bacteria</taxon>
        <taxon>Bacillati</taxon>
        <taxon>Actinomycetota</taxon>
        <taxon>Actinomycetes</taxon>
        <taxon>Kitasatosporales</taxon>
        <taxon>Streptomycetaceae</taxon>
        <taxon>Streptomyces</taxon>
    </lineage>
</organism>
<feature type="region of interest" description="Disordered" evidence="1">
    <location>
        <begin position="259"/>
        <end position="284"/>
    </location>
</feature>
<sequence>MNAEYELAAGKPATCCGGAVPRLGRLQRKYGHDACDDGMLSYLYVFGEALHVWTVAFDYALMAKLSEYCALHQSAPVGYTHRKGVPELRRLGHDRNPRQRERESPVTRSALIVKKVVSGPLLVSHHLQDRERLTSGVVILREERVPHDLPIHDLGERTGGAATVTILSGDPYTTATEASGIRVPVSERSANEPSWRSEFEVAERTGDSLQAPARLRPLGVIRDVRVRPVGPEQVFGVRHSRHARCPAVLRTGCEPAAGGPVADRGCRGTSPERRRRGSPVHRHGRLRGTGMVVLQGGAAALVPRLCDIHGRAAVRDQRALRTCRFARRRRQLSGHHQLTRCRKEAVSTELPLLAAGREFIAEHVRINTT</sequence>
<protein>
    <submittedName>
        <fullName evidence="2">Uncharacterized protein</fullName>
    </submittedName>
</protein>
<dbReference type="EMBL" id="KF386868">
    <property type="protein sequence ID" value="AGZ93993.1"/>
    <property type="molecule type" value="Genomic_DNA"/>
</dbReference>